<dbReference type="GO" id="GO:0009002">
    <property type="term" value="F:serine-type D-Ala-D-Ala carboxypeptidase activity"/>
    <property type="evidence" value="ECO:0007669"/>
    <property type="project" value="UniProtKB-EC"/>
</dbReference>
<accession>A0ABW4RWA7</accession>
<keyword evidence="5" id="KW-0645">Protease</keyword>
<comment type="caution">
    <text evidence="5">The sequence shown here is derived from an EMBL/GenBank/DDBJ whole genome shotgun (WGS) entry which is preliminary data.</text>
</comment>
<proteinExistence type="inferred from homology"/>
<keyword evidence="2 5" id="KW-0378">Hydrolase</keyword>
<feature type="region of interest" description="Disordered" evidence="3">
    <location>
        <begin position="63"/>
        <end position="87"/>
    </location>
</feature>
<dbReference type="EC" id="3.4.16.4" evidence="5"/>
<evidence type="ECO:0000256" key="1">
    <source>
        <dbReference type="ARBA" id="ARBA00006096"/>
    </source>
</evidence>
<dbReference type="InterPro" id="IPR000667">
    <property type="entry name" value="Peptidase_S13"/>
</dbReference>
<sequence>MSRASRQRDRRGAASGIAGALLLVVVVAALVIGAAVWHRPLLLASGLWTDGGQPTVSPTFFDAPSASPEPAGSGVIGQAPAAAQGKAPTPAGLTKAIAAVPAKGLGTTSGVVVDVASGRVLWQRNQNTPLVPASTMKLLTSVAALNLLGPDTTFTTRVVATAPGKLVLVGGGDPYLASVRSKDYPNAPSSAELAQRTAAALKQQGTRTVSLGYDESLFTGPAWHPSWPDGYHDQVTTVSALWIDQGRPAKGQPASRTPALSAAQLFAKQLKANGITVAGSQTAVRPGAEATEVAAIDSLPVRTLVQETLVHSDNSAAEVLLRQAGLKAGAGGSFAGGTKAVQQQLATLKAWTPQTRLVDGSGLSRANHVPAVALAVALRAAATQDRLAAAVEGLPSAGVTGTLHSRFYTDQARPGRGWVNAKTGTLTKVATLAGQTRTRSGEDVVFALMANNQTEEWGARTWLDQVAATIASCGC</sequence>
<gene>
    <name evidence="5" type="primary">dacB</name>
    <name evidence="5" type="ORF">ACFSCS_07870</name>
</gene>
<evidence type="ECO:0000256" key="2">
    <source>
        <dbReference type="ARBA" id="ARBA00022801"/>
    </source>
</evidence>
<evidence type="ECO:0000313" key="6">
    <source>
        <dbReference type="Proteomes" id="UP001597326"/>
    </source>
</evidence>
<dbReference type="Gene3D" id="3.40.710.10">
    <property type="entry name" value="DD-peptidase/beta-lactamase superfamily"/>
    <property type="match status" value="2"/>
</dbReference>
<organism evidence="5 6">
    <name type="scientific">Luteococcus peritonei</name>
    <dbReference type="NCBI Taxonomy" id="88874"/>
    <lineage>
        <taxon>Bacteria</taxon>
        <taxon>Bacillati</taxon>
        <taxon>Actinomycetota</taxon>
        <taxon>Actinomycetes</taxon>
        <taxon>Propionibacteriales</taxon>
        <taxon>Propionibacteriaceae</taxon>
        <taxon>Luteococcus</taxon>
    </lineage>
</organism>
<dbReference type="Pfam" id="PF02113">
    <property type="entry name" value="Peptidase_S13"/>
    <property type="match status" value="2"/>
</dbReference>
<dbReference type="Gene3D" id="3.50.80.20">
    <property type="entry name" value="D-Ala-D-Ala carboxypeptidase C, peptidase S13"/>
    <property type="match status" value="1"/>
</dbReference>
<comment type="similarity">
    <text evidence="1">Belongs to the peptidase S13 family.</text>
</comment>
<reference evidence="6" key="1">
    <citation type="journal article" date="2019" name="Int. J. Syst. Evol. Microbiol.">
        <title>The Global Catalogue of Microorganisms (GCM) 10K type strain sequencing project: providing services to taxonomists for standard genome sequencing and annotation.</title>
        <authorList>
            <consortium name="The Broad Institute Genomics Platform"/>
            <consortium name="The Broad Institute Genome Sequencing Center for Infectious Disease"/>
            <person name="Wu L."/>
            <person name="Ma J."/>
        </authorList>
    </citation>
    <scope>NUCLEOTIDE SEQUENCE [LARGE SCALE GENOMIC DNA]</scope>
    <source>
        <strain evidence="6">CAIM 431</strain>
    </source>
</reference>
<dbReference type="EMBL" id="JBHUFZ010000016">
    <property type="protein sequence ID" value="MFD1890099.1"/>
    <property type="molecule type" value="Genomic_DNA"/>
</dbReference>
<dbReference type="NCBIfam" id="TIGR00666">
    <property type="entry name" value="PBP4"/>
    <property type="match status" value="1"/>
</dbReference>
<keyword evidence="5" id="KW-0121">Carboxypeptidase</keyword>
<evidence type="ECO:0000256" key="4">
    <source>
        <dbReference type="SAM" id="Phobius"/>
    </source>
</evidence>
<dbReference type="SUPFAM" id="SSF56601">
    <property type="entry name" value="beta-lactamase/transpeptidase-like"/>
    <property type="match status" value="1"/>
</dbReference>
<dbReference type="RefSeq" id="WP_343873056.1">
    <property type="nucleotide sequence ID" value="NZ_BAAAIX010000013.1"/>
</dbReference>
<keyword evidence="4" id="KW-1133">Transmembrane helix</keyword>
<dbReference type="InterPro" id="IPR012338">
    <property type="entry name" value="Beta-lactam/transpept-like"/>
</dbReference>
<name>A0ABW4RWA7_9ACTN</name>
<dbReference type="PANTHER" id="PTHR30023">
    <property type="entry name" value="D-ALANYL-D-ALANINE CARBOXYPEPTIDASE"/>
    <property type="match status" value="1"/>
</dbReference>
<keyword evidence="4" id="KW-0472">Membrane</keyword>
<feature type="transmembrane region" description="Helical" evidence="4">
    <location>
        <begin position="12"/>
        <end position="37"/>
    </location>
</feature>
<protein>
    <submittedName>
        <fullName evidence="5">D-alanyl-D-alanine carboxypeptidase/D-alanyl-D-alanine-endopeptidase</fullName>
        <ecNumber evidence="5">3.4.16.4</ecNumber>
    </submittedName>
</protein>
<dbReference type="PRINTS" id="PR00922">
    <property type="entry name" value="DADACBPTASE3"/>
</dbReference>
<dbReference type="PANTHER" id="PTHR30023:SF0">
    <property type="entry name" value="PENICILLIN-SENSITIVE CARBOXYPEPTIDASE A"/>
    <property type="match status" value="1"/>
</dbReference>
<evidence type="ECO:0000313" key="5">
    <source>
        <dbReference type="EMBL" id="MFD1890099.1"/>
    </source>
</evidence>
<feature type="compositionally biased region" description="Low complexity" evidence="3">
    <location>
        <begin position="77"/>
        <end position="87"/>
    </location>
</feature>
<dbReference type="Proteomes" id="UP001597326">
    <property type="component" value="Unassembled WGS sequence"/>
</dbReference>
<evidence type="ECO:0000256" key="3">
    <source>
        <dbReference type="SAM" id="MobiDB-lite"/>
    </source>
</evidence>
<keyword evidence="6" id="KW-1185">Reference proteome</keyword>
<keyword evidence="4" id="KW-0812">Transmembrane</keyword>